<evidence type="ECO:0000313" key="3">
    <source>
        <dbReference type="Proteomes" id="UP001238179"/>
    </source>
</evidence>
<name>A0AA48GQK4_9BACT</name>
<dbReference type="AlphaFoldDB" id="A0AA48GQK4"/>
<feature type="compositionally biased region" description="Basic residues" evidence="1">
    <location>
        <begin position="19"/>
        <end position="28"/>
    </location>
</feature>
<dbReference type="Gene3D" id="3.60.21.10">
    <property type="match status" value="1"/>
</dbReference>
<reference evidence="3" key="1">
    <citation type="journal article" date="2023" name="Int. J. Syst. Evol. Microbiol.">
        <title>Mesoterricola silvestris gen. nov., sp. nov., Mesoterricola sediminis sp. nov., Geothrix oryzae sp. nov., Geothrix edaphica sp. nov., Geothrix rubra sp. nov., and Geothrix limicola sp. nov., six novel members of Acidobacteriota isolated from soils.</title>
        <authorList>
            <person name="Itoh H."/>
            <person name="Sugisawa Y."/>
            <person name="Mise K."/>
            <person name="Xu Z."/>
            <person name="Kuniyasu M."/>
            <person name="Ushijima N."/>
            <person name="Kawano K."/>
            <person name="Kobayashi E."/>
            <person name="Shiratori Y."/>
            <person name="Masuda Y."/>
            <person name="Senoo K."/>
        </authorList>
    </citation>
    <scope>NUCLEOTIDE SEQUENCE [LARGE SCALE GENOMIC DNA]</scope>
    <source>
        <strain evidence="3">W79</strain>
    </source>
</reference>
<feature type="compositionally biased region" description="Basic and acidic residues" evidence="1">
    <location>
        <begin position="69"/>
        <end position="81"/>
    </location>
</feature>
<protein>
    <recommendedName>
        <fullName evidence="4">Calcineurin-like phosphoesterase domain-containing protein</fullName>
    </recommendedName>
</protein>
<dbReference type="InterPro" id="IPR029052">
    <property type="entry name" value="Metallo-depent_PP-like"/>
</dbReference>
<feature type="compositionally biased region" description="Basic and acidic residues" evidence="1">
    <location>
        <begin position="44"/>
        <end position="59"/>
    </location>
</feature>
<dbReference type="SUPFAM" id="SSF56300">
    <property type="entry name" value="Metallo-dependent phosphatases"/>
    <property type="match status" value="1"/>
</dbReference>
<organism evidence="2 3">
    <name type="scientific">Mesoterricola silvestris</name>
    <dbReference type="NCBI Taxonomy" id="2927979"/>
    <lineage>
        <taxon>Bacteria</taxon>
        <taxon>Pseudomonadati</taxon>
        <taxon>Acidobacteriota</taxon>
        <taxon>Holophagae</taxon>
        <taxon>Holophagales</taxon>
        <taxon>Holophagaceae</taxon>
        <taxon>Mesoterricola</taxon>
    </lineage>
</organism>
<proteinExistence type="predicted"/>
<evidence type="ECO:0008006" key="4">
    <source>
        <dbReference type="Google" id="ProtNLM"/>
    </source>
</evidence>
<evidence type="ECO:0000256" key="1">
    <source>
        <dbReference type="SAM" id="MobiDB-lite"/>
    </source>
</evidence>
<dbReference type="EMBL" id="AP027080">
    <property type="protein sequence ID" value="BDU72390.1"/>
    <property type="molecule type" value="Genomic_DNA"/>
</dbReference>
<accession>A0AA48GQK4</accession>
<sequence length="449" mass="51633">MMSDRKRPIGWTRTQWRSHQQRCARARAKGLPEPSVDEPFFPHGGDRDRQAFEKREHGSKTNKPLGQRVAEEGSKKPEGDRTLLSERERKYDPSANAEDMIADLRRIQEEFPTRHISRTLYRNEGQYSERTWSARFGTFHEFRREAGLEHHRGAQRLEKAIATHSARDRYRGFYEIEILPWVGKYEVTHADGIKRILIGSDFHDRNSDPFPLSVFIATAERVQPDVIVLNGDVFEFAEFSRFDKDPRQISVKGAFEFVRDHIFRPLRKGCPKAQIDLIIGNHDARVLRHMADRTPYIVPLMDLMGISLSTLFGLDAFRINLVNKADFSAYQVKEGRDEIAKNYKIYFNTLLVGHHPGNYGISSVGGHTHKPEFKATVNELSGAYFQLTTGCLAKIDFDYVEGLNRYSQSFALIHVDPVKRECVPEHIVFSQNYAVVGGILYRRPVENVG</sequence>
<dbReference type="Proteomes" id="UP001238179">
    <property type="component" value="Chromosome"/>
</dbReference>
<dbReference type="KEGG" id="msil:METEAL_15640"/>
<evidence type="ECO:0000313" key="2">
    <source>
        <dbReference type="EMBL" id="BDU72390.1"/>
    </source>
</evidence>
<feature type="region of interest" description="Disordered" evidence="1">
    <location>
        <begin position="1"/>
        <end position="81"/>
    </location>
</feature>
<keyword evidence="3" id="KW-1185">Reference proteome</keyword>
<gene>
    <name evidence="2" type="ORF">METEAL_15640</name>
</gene>